<name>A0A7Y0Q1F7_9FIRM</name>
<comment type="caution">
    <text evidence="1">The sequence shown here is derived from an EMBL/GenBank/DDBJ whole genome shotgun (WGS) entry which is preliminary data.</text>
</comment>
<dbReference type="AlphaFoldDB" id="A0A7Y0Q1F7"/>
<dbReference type="EMBL" id="JABBVZ010000006">
    <property type="protein sequence ID" value="NMP21290.1"/>
    <property type="molecule type" value="Genomic_DNA"/>
</dbReference>
<proteinExistence type="predicted"/>
<dbReference type="RefSeq" id="WP_169096495.1">
    <property type="nucleotide sequence ID" value="NZ_JABBVZ010000006.1"/>
</dbReference>
<organism evidence="1 2">
    <name type="scientific">Sulfobacillus harzensis</name>
    <dbReference type="NCBI Taxonomy" id="2729629"/>
    <lineage>
        <taxon>Bacteria</taxon>
        <taxon>Bacillati</taxon>
        <taxon>Bacillota</taxon>
        <taxon>Clostridia</taxon>
        <taxon>Eubacteriales</taxon>
        <taxon>Clostridiales Family XVII. Incertae Sedis</taxon>
        <taxon>Sulfobacillus</taxon>
    </lineage>
</organism>
<keyword evidence="2" id="KW-1185">Reference proteome</keyword>
<evidence type="ECO:0000313" key="2">
    <source>
        <dbReference type="Proteomes" id="UP000533476"/>
    </source>
</evidence>
<sequence length="238" mass="26606">MRWQNVAQQEWESRLAEHVEQGIRALLEPLPQAVRISWLRRLEHPAHPVAQGMARWLSMMDSRPWTVAPGDDWQVLEDNDGVLMSYPEALGFDPVAMSAFGALWADDRSERWQALVSRLGAMAIISAWEASIRSEGVLRRLQSFRSAYPALFDTLGAASGAGQPLKVNWPALPDFSAYQQQLAYGVVPHEAGGHGVDNEIAVLLALHMVGDADRPLMAGLAYKALEGRWLWEAWQKTR</sequence>
<gene>
    <name evidence="1" type="ORF">HIJ39_02830</name>
</gene>
<reference evidence="1 2" key="1">
    <citation type="submission" date="2020-04" db="EMBL/GenBank/DDBJ databases">
        <authorList>
            <person name="Zhang R."/>
            <person name="Schippers A."/>
        </authorList>
    </citation>
    <scope>NUCLEOTIDE SEQUENCE [LARGE SCALE GENOMIC DNA]</scope>
    <source>
        <strain evidence="1 2">DSM 109850</strain>
    </source>
</reference>
<dbReference type="Proteomes" id="UP000533476">
    <property type="component" value="Unassembled WGS sequence"/>
</dbReference>
<protein>
    <submittedName>
        <fullName evidence="1">Uncharacterized protein</fullName>
    </submittedName>
</protein>
<accession>A0A7Y0Q1F7</accession>
<evidence type="ECO:0000313" key="1">
    <source>
        <dbReference type="EMBL" id="NMP21290.1"/>
    </source>
</evidence>